<accession>A0A1H8IF86</accession>
<keyword evidence="3" id="KW-1185">Reference proteome</keyword>
<dbReference type="PANTHER" id="PTHR10655">
    <property type="entry name" value="LYSOPHOSPHOLIPASE-RELATED"/>
    <property type="match status" value="1"/>
</dbReference>
<evidence type="ECO:0000313" key="3">
    <source>
        <dbReference type="Proteomes" id="UP000199300"/>
    </source>
</evidence>
<evidence type="ECO:0000259" key="1">
    <source>
        <dbReference type="Pfam" id="PF01738"/>
    </source>
</evidence>
<dbReference type="InterPro" id="IPR029058">
    <property type="entry name" value="AB_hydrolase_fold"/>
</dbReference>
<dbReference type="Gene3D" id="3.40.50.1820">
    <property type="entry name" value="alpha/beta hydrolase"/>
    <property type="match status" value="1"/>
</dbReference>
<sequence length="203" mass="22555">MKHLFKQGSNDHPVLLLLHGTGGTEKDLLPIADRIDPDASVLSVRGNVVENGMPRFFKRLAEGVFDEQDLVKQTAELNQFISVASERYNFNRDTVVAIGYSNGANIAASLLFHYKNVFKGAVLHHPMVPLRDISRPMQIDIPIFIGAGVNDPLCAPEETTELEGLLTSQEAVVTVHWEENGHQLSHTELNAAKDWYTTNLLNQ</sequence>
<dbReference type="EMBL" id="FODJ01000001">
    <property type="protein sequence ID" value="SEN66969.1"/>
    <property type="molecule type" value="Genomic_DNA"/>
</dbReference>
<dbReference type="Proteomes" id="UP000199300">
    <property type="component" value="Unassembled WGS sequence"/>
</dbReference>
<dbReference type="PANTHER" id="PTHR10655:SF17">
    <property type="entry name" value="LYSOPHOSPHOLIPASE-LIKE PROTEIN 1"/>
    <property type="match status" value="1"/>
</dbReference>
<name>A0A1H8IF86_9BACI</name>
<dbReference type="GO" id="GO:0016787">
    <property type="term" value="F:hydrolase activity"/>
    <property type="evidence" value="ECO:0007669"/>
    <property type="project" value="InterPro"/>
</dbReference>
<feature type="domain" description="Dienelactone hydrolase" evidence="1">
    <location>
        <begin position="74"/>
        <end position="183"/>
    </location>
</feature>
<dbReference type="RefSeq" id="WP_177178176.1">
    <property type="nucleotide sequence ID" value="NZ_FODJ01000001.1"/>
</dbReference>
<organism evidence="2 3">
    <name type="scientific">Amphibacillus marinus</name>
    <dbReference type="NCBI Taxonomy" id="872970"/>
    <lineage>
        <taxon>Bacteria</taxon>
        <taxon>Bacillati</taxon>
        <taxon>Bacillota</taxon>
        <taxon>Bacilli</taxon>
        <taxon>Bacillales</taxon>
        <taxon>Bacillaceae</taxon>
        <taxon>Amphibacillus</taxon>
    </lineage>
</organism>
<reference evidence="2 3" key="1">
    <citation type="submission" date="2016-10" db="EMBL/GenBank/DDBJ databases">
        <authorList>
            <person name="de Groot N.N."/>
        </authorList>
    </citation>
    <scope>NUCLEOTIDE SEQUENCE [LARGE SCALE GENOMIC DNA]</scope>
    <source>
        <strain evidence="2 3">CGMCC 1.10434</strain>
    </source>
</reference>
<evidence type="ECO:0000313" key="2">
    <source>
        <dbReference type="EMBL" id="SEN66969.1"/>
    </source>
</evidence>
<dbReference type="AlphaFoldDB" id="A0A1H8IF86"/>
<dbReference type="InterPro" id="IPR002925">
    <property type="entry name" value="Dienelactn_hydro"/>
</dbReference>
<protein>
    <submittedName>
        <fullName evidence="2">Phospholipase/carboxylesterase</fullName>
    </submittedName>
</protein>
<dbReference type="Pfam" id="PF01738">
    <property type="entry name" value="DLH"/>
    <property type="match status" value="1"/>
</dbReference>
<dbReference type="SUPFAM" id="SSF53474">
    <property type="entry name" value="alpha/beta-Hydrolases"/>
    <property type="match status" value="1"/>
</dbReference>
<dbReference type="InterPro" id="IPR050565">
    <property type="entry name" value="LYPA1-2/EST-like"/>
</dbReference>
<dbReference type="STRING" id="872970.SAMN04488134_101600"/>
<proteinExistence type="predicted"/>
<gene>
    <name evidence="2" type="ORF">SAMN04488134_101600</name>
</gene>